<organism evidence="2 3">
    <name type="scientific">Ascobolus immersus RN42</name>
    <dbReference type="NCBI Taxonomy" id="1160509"/>
    <lineage>
        <taxon>Eukaryota</taxon>
        <taxon>Fungi</taxon>
        <taxon>Dikarya</taxon>
        <taxon>Ascomycota</taxon>
        <taxon>Pezizomycotina</taxon>
        <taxon>Pezizomycetes</taxon>
        <taxon>Pezizales</taxon>
        <taxon>Ascobolaceae</taxon>
        <taxon>Ascobolus</taxon>
    </lineage>
</organism>
<keyword evidence="3" id="KW-1185">Reference proteome</keyword>
<evidence type="ECO:0000313" key="2">
    <source>
        <dbReference type="EMBL" id="RPA71469.1"/>
    </source>
</evidence>
<protein>
    <submittedName>
        <fullName evidence="2">Uncharacterized protein</fullName>
    </submittedName>
</protein>
<accession>A0A3N4HA41</accession>
<evidence type="ECO:0000313" key="3">
    <source>
        <dbReference type="Proteomes" id="UP000275078"/>
    </source>
</evidence>
<gene>
    <name evidence="2" type="ORF">BJ508DRAFT_315584</name>
</gene>
<dbReference type="EMBL" id="ML119926">
    <property type="protein sequence ID" value="RPA71469.1"/>
    <property type="molecule type" value="Genomic_DNA"/>
</dbReference>
<proteinExistence type="predicted"/>
<dbReference type="Proteomes" id="UP000275078">
    <property type="component" value="Unassembled WGS sequence"/>
</dbReference>
<feature type="region of interest" description="Disordered" evidence="1">
    <location>
        <begin position="1"/>
        <end position="27"/>
    </location>
</feature>
<dbReference type="AlphaFoldDB" id="A0A3N4HA41"/>
<reference evidence="2 3" key="1">
    <citation type="journal article" date="2018" name="Nat. Ecol. Evol.">
        <title>Pezizomycetes genomes reveal the molecular basis of ectomycorrhizal truffle lifestyle.</title>
        <authorList>
            <person name="Murat C."/>
            <person name="Payen T."/>
            <person name="Noel B."/>
            <person name="Kuo A."/>
            <person name="Morin E."/>
            <person name="Chen J."/>
            <person name="Kohler A."/>
            <person name="Krizsan K."/>
            <person name="Balestrini R."/>
            <person name="Da Silva C."/>
            <person name="Montanini B."/>
            <person name="Hainaut M."/>
            <person name="Levati E."/>
            <person name="Barry K.W."/>
            <person name="Belfiori B."/>
            <person name="Cichocki N."/>
            <person name="Clum A."/>
            <person name="Dockter R.B."/>
            <person name="Fauchery L."/>
            <person name="Guy J."/>
            <person name="Iotti M."/>
            <person name="Le Tacon F."/>
            <person name="Lindquist E.A."/>
            <person name="Lipzen A."/>
            <person name="Malagnac F."/>
            <person name="Mello A."/>
            <person name="Molinier V."/>
            <person name="Miyauchi S."/>
            <person name="Poulain J."/>
            <person name="Riccioni C."/>
            <person name="Rubini A."/>
            <person name="Sitrit Y."/>
            <person name="Splivallo R."/>
            <person name="Traeger S."/>
            <person name="Wang M."/>
            <person name="Zifcakova L."/>
            <person name="Wipf D."/>
            <person name="Zambonelli A."/>
            <person name="Paolocci F."/>
            <person name="Nowrousian M."/>
            <person name="Ottonello S."/>
            <person name="Baldrian P."/>
            <person name="Spatafora J.W."/>
            <person name="Henrissat B."/>
            <person name="Nagy L.G."/>
            <person name="Aury J.M."/>
            <person name="Wincker P."/>
            <person name="Grigoriev I.V."/>
            <person name="Bonfante P."/>
            <person name="Martin F.M."/>
        </authorList>
    </citation>
    <scope>NUCLEOTIDE SEQUENCE [LARGE SCALE GENOMIC DNA]</scope>
    <source>
        <strain evidence="2 3">RN42</strain>
    </source>
</reference>
<sequence length="311" mass="35214">MMTQARKRLCSDHEQPQESVLLHSPPSEVGFGRLPHEVRLLMSESIVSWRDHMAFRQTDRTNYTLLTATYKTVVTNQFRMDNYMEKSVDSIMRRMRSGSGLVGFLVKESGYQVPTSQNSGEAEVSDSENDGAMVPDVIDNTESQESIDWLKFLHRNNVRDFLKRLFLARRIQRDIDTIQQDVRHGNRAAKFMCEGSLDDVDMTDDSEVRRQYVLTFMGRAFAEAVIILRLLDPEVITKMYSRGCSITLKFLARIANGTIAKSLSPGSDLSIDEARHLMEASESLTLEVKALRRALSAPRALPHGPGQKTQG</sequence>
<name>A0A3N4HA41_ASCIM</name>
<evidence type="ECO:0000256" key="1">
    <source>
        <dbReference type="SAM" id="MobiDB-lite"/>
    </source>
</evidence>